<evidence type="ECO:0000313" key="2">
    <source>
        <dbReference type="WBParaSite" id="scf7180000420041.g4626"/>
    </source>
</evidence>
<dbReference type="SUPFAM" id="SSF63748">
    <property type="entry name" value="Tudor/PWWP/MBT"/>
    <property type="match status" value="1"/>
</dbReference>
<evidence type="ECO:0000313" key="1">
    <source>
        <dbReference type="Proteomes" id="UP000887560"/>
    </source>
</evidence>
<dbReference type="Gene3D" id="2.30.30.140">
    <property type="match status" value="1"/>
</dbReference>
<dbReference type="WBParaSite" id="scf7180000420041.g4626">
    <property type="protein sequence ID" value="scf7180000420041.g4626"/>
    <property type="gene ID" value="scf7180000420041.g4626"/>
</dbReference>
<dbReference type="InterPro" id="IPR035437">
    <property type="entry name" value="SNase_OB-fold_sf"/>
</dbReference>
<sequence>KSPYEFYAFPLKQTLPEEIKNKNKEVIIEKNPIRRLYNLQSELAFELNKFYGDPINRRKVDPEEVFANLAVGPYFGIYETNDEIRDRNFRRIQILAMRSRRGQEWTTEFCRIRYLDVGGTEIVPICCILRIHTYHCNKPPLCIQISLQTIQPTKTNNWHLDEIRFFKSQILLGVFKNEIRLYPHNAVTDYNSLPQSWPGVYGAYELNMGNVKLEAKMVESGNAVYTEAVNRNGN</sequence>
<keyword evidence="1" id="KW-1185">Reference proteome</keyword>
<organism evidence="1 2">
    <name type="scientific">Meloidogyne floridensis</name>
    <dbReference type="NCBI Taxonomy" id="298350"/>
    <lineage>
        <taxon>Eukaryota</taxon>
        <taxon>Metazoa</taxon>
        <taxon>Ecdysozoa</taxon>
        <taxon>Nematoda</taxon>
        <taxon>Chromadorea</taxon>
        <taxon>Rhabditida</taxon>
        <taxon>Tylenchina</taxon>
        <taxon>Tylenchomorpha</taxon>
        <taxon>Tylenchoidea</taxon>
        <taxon>Meloidogynidae</taxon>
        <taxon>Meloidogyninae</taxon>
        <taxon>Meloidogyne</taxon>
    </lineage>
</organism>
<reference evidence="2" key="1">
    <citation type="submission" date="2022-11" db="UniProtKB">
        <authorList>
            <consortium name="WormBaseParasite"/>
        </authorList>
    </citation>
    <scope>IDENTIFICATION</scope>
</reference>
<dbReference type="AlphaFoldDB" id="A0A915NM11"/>
<dbReference type="Gene3D" id="2.40.50.90">
    <property type="match status" value="1"/>
</dbReference>
<protein>
    <submittedName>
        <fullName evidence="2">Uncharacterized protein</fullName>
    </submittedName>
</protein>
<dbReference type="Proteomes" id="UP000887560">
    <property type="component" value="Unplaced"/>
</dbReference>
<accession>A0A915NM11</accession>
<name>A0A915NM11_9BILA</name>
<proteinExistence type="predicted"/>